<dbReference type="SUPFAM" id="SSF81653">
    <property type="entry name" value="Calcium ATPase, transduction domain A"/>
    <property type="match status" value="1"/>
</dbReference>
<comment type="similarity">
    <text evidence="2">Belongs to the cation transport ATPase (P-type) (TC 3.A.3) family. Type IIA subfamily.</text>
</comment>
<feature type="domain" description="Cation-transporting P-type ATPase N-terminal" evidence="10">
    <location>
        <begin position="19"/>
        <end position="92"/>
    </location>
</feature>
<dbReference type="InterPro" id="IPR023299">
    <property type="entry name" value="ATPase_P-typ_cyto_dom_N"/>
</dbReference>
<organism evidence="11">
    <name type="scientific">uncultured Chloroflexia bacterium</name>
    <dbReference type="NCBI Taxonomy" id="1672391"/>
    <lineage>
        <taxon>Bacteria</taxon>
        <taxon>Bacillati</taxon>
        <taxon>Chloroflexota</taxon>
        <taxon>Chloroflexia</taxon>
        <taxon>environmental samples</taxon>
    </lineage>
</organism>
<dbReference type="SUPFAM" id="SSF81665">
    <property type="entry name" value="Calcium ATPase, transmembrane domain M"/>
    <property type="match status" value="1"/>
</dbReference>
<dbReference type="PROSITE" id="PS00154">
    <property type="entry name" value="ATPASE_E1_E2"/>
    <property type="match status" value="1"/>
</dbReference>
<dbReference type="PRINTS" id="PR00119">
    <property type="entry name" value="CATATPASE"/>
</dbReference>
<dbReference type="NCBIfam" id="TIGR01494">
    <property type="entry name" value="ATPase_P-type"/>
    <property type="match status" value="1"/>
</dbReference>
<dbReference type="PANTHER" id="PTHR43294:SF21">
    <property type="entry name" value="CATION TRANSPORTING ATPASE"/>
    <property type="match status" value="1"/>
</dbReference>
<keyword evidence="3" id="KW-1003">Cell membrane</keyword>
<reference evidence="11" key="1">
    <citation type="submission" date="2020-02" db="EMBL/GenBank/DDBJ databases">
        <authorList>
            <person name="Meier V. D."/>
        </authorList>
    </citation>
    <scope>NUCLEOTIDE SEQUENCE</scope>
    <source>
        <strain evidence="11">AVDCRST_MAG26</strain>
    </source>
</reference>
<evidence type="ECO:0000256" key="3">
    <source>
        <dbReference type="ARBA" id="ARBA00022475"/>
    </source>
</evidence>
<comment type="subcellular location">
    <subcellularLocation>
        <location evidence="1">Cell membrane</location>
        <topology evidence="1">Multi-pass membrane protein</topology>
    </subcellularLocation>
</comment>
<dbReference type="InterPro" id="IPR050510">
    <property type="entry name" value="Cation_transp_ATPase_P-type"/>
</dbReference>
<feature type="transmembrane region" description="Helical" evidence="9">
    <location>
        <begin position="745"/>
        <end position="765"/>
    </location>
</feature>
<keyword evidence="5" id="KW-0547">Nucleotide-binding</keyword>
<dbReference type="EC" id="3.6.3.5" evidence="11"/>
<keyword evidence="7 9" id="KW-1133">Transmembrane helix</keyword>
<dbReference type="Pfam" id="PF00690">
    <property type="entry name" value="Cation_ATPase_N"/>
    <property type="match status" value="1"/>
</dbReference>
<dbReference type="InterPro" id="IPR059000">
    <property type="entry name" value="ATPase_P-type_domA"/>
</dbReference>
<dbReference type="InterPro" id="IPR018303">
    <property type="entry name" value="ATPase_P-typ_P_site"/>
</dbReference>
<dbReference type="Gene3D" id="1.20.1110.10">
    <property type="entry name" value="Calcium-transporting ATPase, transmembrane domain"/>
    <property type="match status" value="1"/>
</dbReference>
<dbReference type="Pfam" id="PF13246">
    <property type="entry name" value="Cation_ATPase"/>
    <property type="match status" value="1"/>
</dbReference>
<proteinExistence type="inferred from homology"/>
<evidence type="ECO:0000256" key="6">
    <source>
        <dbReference type="ARBA" id="ARBA00022840"/>
    </source>
</evidence>
<evidence type="ECO:0000259" key="10">
    <source>
        <dbReference type="SMART" id="SM00831"/>
    </source>
</evidence>
<feature type="transmembrane region" description="Helical" evidence="9">
    <location>
        <begin position="96"/>
        <end position="112"/>
    </location>
</feature>
<dbReference type="SUPFAM" id="SSF56784">
    <property type="entry name" value="HAD-like"/>
    <property type="match status" value="1"/>
</dbReference>
<dbReference type="EC" id="3.6.3.3" evidence="11"/>
<dbReference type="Pfam" id="PF00122">
    <property type="entry name" value="E1-E2_ATPase"/>
    <property type="match status" value="1"/>
</dbReference>
<dbReference type="SUPFAM" id="SSF81660">
    <property type="entry name" value="Metal cation-transporting ATPase, ATP-binding domain N"/>
    <property type="match status" value="1"/>
</dbReference>
<feature type="transmembrane region" description="Helical" evidence="9">
    <location>
        <begin position="717"/>
        <end position="739"/>
    </location>
</feature>
<dbReference type="InterPro" id="IPR023298">
    <property type="entry name" value="ATPase_P-typ_TM_dom_sf"/>
</dbReference>
<evidence type="ECO:0000256" key="5">
    <source>
        <dbReference type="ARBA" id="ARBA00022741"/>
    </source>
</evidence>
<dbReference type="Gene3D" id="3.40.50.1000">
    <property type="entry name" value="HAD superfamily/HAD-like"/>
    <property type="match status" value="1"/>
</dbReference>
<dbReference type="GO" id="GO:0005524">
    <property type="term" value="F:ATP binding"/>
    <property type="evidence" value="ECO:0007669"/>
    <property type="project" value="UniProtKB-KW"/>
</dbReference>
<dbReference type="GO" id="GO:0005886">
    <property type="term" value="C:plasma membrane"/>
    <property type="evidence" value="ECO:0007669"/>
    <property type="project" value="UniProtKB-SubCell"/>
</dbReference>
<feature type="transmembrane region" description="Helical" evidence="9">
    <location>
        <begin position="871"/>
        <end position="895"/>
    </location>
</feature>
<feature type="transmembrane region" description="Helical" evidence="9">
    <location>
        <begin position="287"/>
        <end position="312"/>
    </location>
</feature>
<dbReference type="InterPro" id="IPR023214">
    <property type="entry name" value="HAD_sf"/>
</dbReference>
<dbReference type="Pfam" id="PF00689">
    <property type="entry name" value="Cation_ATPase_C"/>
    <property type="match status" value="1"/>
</dbReference>
<evidence type="ECO:0000256" key="7">
    <source>
        <dbReference type="ARBA" id="ARBA00022989"/>
    </source>
</evidence>
<dbReference type="PANTHER" id="PTHR43294">
    <property type="entry name" value="SODIUM/POTASSIUM-TRANSPORTING ATPASE SUBUNIT ALPHA"/>
    <property type="match status" value="1"/>
</dbReference>
<feature type="transmembrane region" description="Helical" evidence="9">
    <location>
        <begin position="69"/>
        <end position="90"/>
    </location>
</feature>
<dbReference type="EMBL" id="CADCTK010000052">
    <property type="protein sequence ID" value="CAA9213441.1"/>
    <property type="molecule type" value="Genomic_DNA"/>
</dbReference>
<evidence type="ECO:0000256" key="1">
    <source>
        <dbReference type="ARBA" id="ARBA00004651"/>
    </source>
</evidence>
<sequence>MQSVGIAHAGQPAQTAAREIAQLQPDAVYDSLDSRPQGLSSAEAAERLSRYGSNQYVAQRRLRAWLRPLVVAIRPLLLPLWIAAIVAYSLGEVQTAVLITGAALLNTLAGAWQERKAEHATAALREALPGYAHILRDGHDYHVVASQVVPGDVLLLSSGEIVPADARVVEEHDLRTANVALLGETVAARKVTSRVMGEDLLAIELPNVVYAGGRVASGSGRAVVFATGVETAYGAIAALTDTAHEEPSPLLWVFVRLGFVVMAVAALAALAGGAFAGMSAGFDRPEILLLAVALLVAASPAGLMPGITVALLEGTRRMAAAGAAVRRLSSVETLGATTVICADKTGTLTQNELTVREIWTVEGPVTVTGIGFKPLGGFVDGGKALDQSAVQRRAGGILRAALLTSDARLLPPDTLRPHWHILGDPAEAALVVAAAKAGYRAEALYDSVPEVVVLPPVDALPLEGRVVDEHGRFIAYLKGSPAVLVPRCTMIATAGGPRPLSDHDRQAIRRTVRRFDREAMRTVAFASRRLPSEAAHDVPRTEHVAHELVLLGLVAVVDPPRQEVEEAIRTCHRAGIRTMMLTGDYALSAESVARRCALVESTRATVITGIELAQLNDDDLRERLRIGDIVFARMTPEHKVRVVQLLDEMGEVVLVTGGAANDVPAIKAASIGVAMGTSTSPAAREAADVVLEQDNFATVATAILEGRAVEQRARRLVALNLGVTTVKLGAFAAGLLLGWPLLLSVGQLLLIDLLAGLLPAVALGVHPPDPELMRRPPRKSGRALIDARVYKLGYGWFGLIGLVGALAGALLAITSQGLPPGPEALWQASPLFQGEGVAAYLAVSTAYIVLGIAALLGAGMRLRASMWRHHVGLALIALVLALAVATIVAVSRTMALQTAVVLATLPGWFWTAAAVTLAGGALLEWGRQKVERLPPR</sequence>
<dbReference type="EC" id="3.6.3.4" evidence="11"/>
<keyword evidence="8 9" id="KW-0472">Membrane</keyword>
<dbReference type="InterPro" id="IPR001757">
    <property type="entry name" value="P_typ_ATPase"/>
</dbReference>
<dbReference type="Gene3D" id="2.70.150.10">
    <property type="entry name" value="Calcium-transporting ATPase, cytoplasmic transduction domain A"/>
    <property type="match status" value="1"/>
</dbReference>
<dbReference type="InterPro" id="IPR008250">
    <property type="entry name" value="ATPase_P-typ_transduc_dom_A_sf"/>
</dbReference>
<evidence type="ECO:0000313" key="11">
    <source>
        <dbReference type="EMBL" id="CAA9213441.1"/>
    </source>
</evidence>
<dbReference type="InterPro" id="IPR004014">
    <property type="entry name" value="ATPase_P-typ_cation-transptr_N"/>
</dbReference>
<dbReference type="SMART" id="SM00831">
    <property type="entry name" value="Cation_ATPase_N"/>
    <property type="match status" value="1"/>
</dbReference>
<gene>
    <name evidence="11" type="ORF">AVDCRST_MAG26-210</name>
</gene>
<dbReference type="InterPro" id="IPR036412">
    <property type="entry name" value="HAD-like_sf"/>
</dbReference>
<keyword evidence="11" id="KW-0378">Hydrolase</keyword>
<dbReference type="PRINTS" id="PR00121">
    <property type="entry name" value="NAKATPASE"/>
</dbReference>
<evidence type="ECO:0000256" key="9">
    <source>
        <dbReference type="SAM" id="Phobius"/>
    </source>
</evidence>
<keyword evidence="4 9" id="KW-0812">Transmembrane</keyword>
<protein>
    <submittedName>
        <fullName evidence="11">Lead, cadmium, zinc and mercury transporting ATPase Copper-translocating P-type ATPase</fullName>
        <ecNumber evidence="11">3.6.3.3</ecNumber>
        <ecNumber evidence="11">3.6.3.4</ecNumber>
        <ecNumber evidence="11">3.6.3.5</ecNumber>
    </submittedName>
</protein>
<dbReference type="GO" id="GO:0016887">
    <property type="term" value="F:ATP hydrolysis activity"/>
    <property type="evidence" value="ECO:0007669"/>
    <property type="project" value="InterPro"/>
</dbReference>
<evidence type="ECO:0000256" key="4">
    <source>
        <dbReference type="ARBA" id="ARBA00022692"/>
    </source>
</evidence>
<accession>A0A6J4H584</accession>
<evidence type="ECO:0000256" key="8">
    <source>
        <dbReference type="ARBA" id="ARBA00023136"/>
    </source>
</evidence>
<feature type="transmembrane region" description="Helical" evidence="9">
    <location>
        <begin position="794"/>
        <end position="818"/>
    </location>
</feature>
<name>A0A6J4H584_9CHLR</name>
<feature type="transmembrane region" description="Helical" evidence="9">
    <location>
        <begin position="907"/>
        <end position="926"/>
    </location>
</feature>
<evidence type="ECO:0000256" key="2">
    <source>
        <dbReference type="ARBA" id="ARBA00005675"/>
    </source>
</evidence>
<dbReference type="InterPro" id="IPR006068">
    <property type="entry name" value="ATPase_P-typ_cation-transptr_C"/>
</dbReference>
<keyword evidence="6" id="KW-0067">ATP-binding</keyword>
<feature type="transmembrane region" description="Helical" evidence="9">
    <location>
        <begin position="838"/>
        <end position="859"/>
    </location>
</feature>
<feature type="transmembrane region" description="Helical" evidence="9">
    <location>
        <begin position="250"/>
        <end position="275"/>
    </location>
</feature>
<dbReference type="AlphaFoldDB" id="A0A6J4H584"/>
<dbReference type="Gene3D" id="3.40.1110.10">
    <property type="entry name" value="Calcium-transporting ATPase, cytoplasmic domain N"/>
    <property type="match status" value="1"/>
</dbReference>